<sequence length="316" mass="35317">MFCLALLLAAAPALCVASEPSIAASFTSFWNVAQGQPFAQQVQQWDNRIEAPRRELYNSVVWEMQNDPRWQIRRQRWLQARFAAYPKLAASIPDEVRALQSTIATQSIRFRKLFPDASAHPPVEILLAPNFDAKSGTLSDGTPVLAFAADSLLLEQANLSIVVPHELFHLYHAQHAGISNDGVMPGVALTVPLFEEGLATYVSGQLSPGHTDGELLLQNDLGNIPASRLPDIARRFLEDAQHRAIDPEHPEVFKRWFNAAATPYQQGLPNRSGYWLGLQLIRYLRRTYTLAQIAAWSPTQADMQVMSALKRISRKQ</sequence>
<comment type="caution">
    <text evidence="2">The sequence shown here is derived from an EMBL/GenBank/DDBJ whole genome shotgun (WGS) entry which is preliminary data.</text>
</comment>
<name>A0ABW8IRG6_9GAMM</name>
<accession>A0ABW8IRG6</accession>
<dbReference type="RefSeq" id="WP_284400139.1">
    <property type="nucleotide sequence ID" value="NZ_BSNQ01000005.1"/>
</dbReference>
<protein>
    <recommendedName>
        <fullName evidence="4">DUF2268 domain-containing protein</fullName>
    </recommendedName>
</protein>
<keyword evidence="3" id="KW-1185">Reference proteome</keyword>
<organism evidence="2 3">
    <name type="scientific">Dyella lipolytica</name>
    <dbReference type="NCBI Taxonomy" id="1867835"/>
    <lineage>
        <taxon>Bacteria</taxon>
        <taxon>Pseudomonadati</taxon>
        <taxon>Pseudomonadota</taxon>
        <taxon>Gammaproteobacteria</taxon>
        <taxon>Lysobacterales</taxon>
        <taxon>Rhodanobacteraceae</taxon>
        <taxon>Dyella</taxon>
    </lineage>
</organism>
<dbReference type="EMBL" id="JADIKG010000010">
    <property type="protein sequence ID" value="MFK2872541.1"/>
    <property type="molecule type" value="Genomic_DNA"/>
</dbReference>
<keyword evidence="1" id="KW-0732">Signal</keyword>
<evidence type="ECO:0000256" key="1">
    <source>
        <dbReference type="SAM" id="SignalP"/>
    </source>
</evidence>
<dbReference type="Proteomes" id="UP001620405">
    <property type="component" value="Unassembled WGS sequence"/>
</dbReference>
<feature type="signal peptide" evidence="1">
    <location>
        <begin position="1"/>
        <end position="23"/>
    </location>
</feature>
<reference evidence="2 3" key="1">
    <citation type="submission" date="2020-10" db="EMBL/GenBank/DDBJ databases">
        <title>Phylogeny of dyella-like bacteria.</title>
        <authorList>
            <person name="Fu J."/>
        </authorList>
    </citation>
    <scope>NUCLEOTIDE SEQUENCE [LARGE SCALE GENOMIC DNA]</scope>
    <source>
        <strain evidence="2 3">DHOB07</strain>
    </source>
</reference>
<evidence type="ECO:0000313" key="3">
    <source>
        <dbReference type="Proteomes" id="UP001620405"/>
    </source>
</evidence>
<feature type="chain" id="PRO_5045066165" description="DUF2268 domain-containing protein" evidence="1">
    <location>
        <begin position="24"/>
        <end position="316"/>
    </location>
</feature>
<evidence type="ECO:0000313" key="2">
    <source>
        <dbReference type="EMBL" id="MFK2872541.1"/>
    </source>
</evidence>
<evidence type="ECO:0008006" key="4">
    <source>
        <dbReference type="Google" id="ProtNLM"/>
    </source>
</evidence>
<proteinExistence type="predicted"/>
<gene>
    <name evidence="2" type="ORF">ISP13_03285</name>
</gene>